<evidence type="ECO:0000256" key="5">
    <source>
        <dbReference type="ARBA" id="ARBA00022801"/>
    </source>
</evidence>
<dbReference type="GO" id="GO:0004519">
    <property type="term" value="F:endonuclease activity"/>
    <property type="evidence" value="ECO:0007669"/>
    <property type="project" value="UniProtKB-KW"/>
</dbReference>
<evidence type="ECO:0000256" key="2">
    <source>
        <dbReference type="ARBA" id="ARBA00022695"/>
    </source>
</evidence>
<dbReference type="PANTHER" id="PTHR37984:SF5">
    <property type="entry name" value="PROTEIN NYNRIN-LIKE"/>
    <property type="match status" value="1"/>
</dbReference>
<sequence length="293" mass="33712">MREDRPITFMSRALGTQKQWLSAYAKEMMVVIAAVQLWRPYLLGRKFYICTDQRSLWFLLEQRITTPEQQKWVTRLFGYDYEIMYKPEKENQVADALSRRPLISGETDKPTMEEWHAHAPTKAPLAHKVVAHLPPDDKQDPNLEKPLECFRSPTVLHQLTTLPSDENVAGILVDQDLPGEDQESRHNYAEDMLHGISYLFTTLGDSLKHATANDPYLQAVKEKVRSLTPGHFSVKDDMALYDERLVLSADSPLINQLLQEYHSKPTGGHSGVLCTYRRLAAQFFWPDMLETVK</sequence>
<dbReference type="InterPro" id="IPR043502">
    <property type="entry name" value="DNA/RNA_pol_sf"/>
</dbReference>
<evidence type="ECO:0000259" key="8">
    <source>
        <dbReference type="Pfam" id="PF17921"/>
    </source>
</evidence>
<keyword evidence="10" id="KW-1185">Reference proteome</keyword>
<accession>A0AAV2GKE1</accession>
<keyword evidence="2" id="KW-0548">Nucleotidyltransferase</keyword>
<evidence type="ECO:0000259" key="7">
    <source>
        <dbReference type="Pfam" id="PF17917"/>
    </source>
</evidence>
<feature type="domain" description="Reverse transcriptase RNase H-like" evidence="7">
    <location>
        <begin position="3"/>
        <end position="79"/>
    </location>
</feature>
<keyword evidence="4" id="KW-0255">Endonuclease</keyword>
<dbReference type="Pfam" id="PF17921">
    <property type="entry name" value="Integrase_H2C2"/>
    <property type="match status" value="1"/>
</dbReference>
<feature type="domain" description="Integrase zinc-binding" evidence="8">
    <location>
        <begin position="251"/>
        <end position="293"/>
    </location>
</feature>
<dbReference type="InterPro" id="IPR041373">
    <property type="entry name" value="RT_RNaseH"/>
</dbReference>
<dbReference type="GO" id="GO:0016787">
    <property type="term" value="F:hydrolase activity"/>
    <property type="evidence" value="ECO:0007669"/>
    <property type="project" value="UniProtKB-KW"/>
</dbReference>
<evidence type="ECO:0000256" key="1">
    <source>
        <dbReference type="ARBA" id="ARBA00022679"/>
    </source>
</evidence>
<dbReference type="Pfam" id="PF17917">
    <property type="entry name" value="RT_RNaseH"/>
    <property type="match status" value="1"/>
</dbReference>
<dbReference type="EMBL" id="OZ034822">
    <property type="protein sequence ID" value="CAL1410941.1"/>
    <property type="molecule type" value="Genomic_DNA"/>
</dbReference>
<reference evidence="9 10" key="1">
    <citation type="submission" date="2024-04" db="EMBL/GenBank/DDBJ databases">
        <authorList>
            <person name="Fracassetti M."/>
        </authorList>
    </citation>
    <scope>NUCLEOTIDE SEQUENCE [LARGE SCALE GENOMIC DNA]</scope>
</reference>
<keyword evidence="1" id="KW-0808">Transferase</keyword>
<dbReference type="Gene3D" id="1.10.340.70">
    <property type="match status" value="1"/>
</dbReference>
<dbReference type="Proteomes" id="UP001497516">
    <property type="component" value="Chromosome 9"/>
</dbReference>
<evidence type="ECO:0000256" key="3">
    <source>
        <dbReference type="ARBA" id="ARBA00022722"/>
    </source>
</evidence>
<keyword evidence="5" id="KW-0378">Hydrolase</keyword>
<dbReference type="SUPFAM" id="SSF56672">
    <property type="entry name" value="DNA/RNA polymerases"/>
    <property type="match status" value="1"/>
</dbReference>
<evidence type="ECO:0000256" key="4">
    <source>
        <dbReference type="ARBA" id="ARBA00022759"/>
    </source>
</evidence>
<dbReference type="InterPro" id="IPR041588">
    <property type="entry name" value="Integrase_H2C2"/>
</dbReference>
<dbReference type="GO" id="GO:0003964">
    <property type="term" value="F:RNA-directed DNA polymerase activity"/>
    <property type="evidence" value="ECO:0007669"/>
    <property type="project" value="UniProtKB-KW"/>
</dbReference>
<evidence type="ECO:0008006" key="11">
    <source>
        <dbReference type="Google" id="ProtNLM"/>
    </source>
</evidence>
<protein>
    <recommendedName>
        <fullName evidence="11">Reverse transcriptase RNase H-like domain-containing protein</fullName>
    </recommendedName>
</protein>
<gene>
    <name evidence="9" type="ORF">LTRI10_LOCUS50324</name>
</gene>
<name>A0AAV2GKE1_9ROSI</name>
<evidence type="ECO:0000313" key="10">
    <source>
        <dbReference type="Proteomes" id="UP001497516"/>
    </source>
</evidence>
<evidence type="ECO:0000313" key="9">
    <source>
        <dbReference type="EMBL" id="CAL1410941.1"/>
    </source>
</evidence>
<dbReference type="PANTHER" id="PTHR37984">
    <property type="entry name" value="PROTEIN CBG26694"/>
    <property type="match status" value="1"/>
</dbReference>
<dbReference type="InterPro" id="IPR050951">
    <property type="entry name" value="Retrovirus_Pol_polyprotein"/>
</dbReference>
<proteinExistence type="predicted"/>
<dbReference type="AlphaFoldDB" id="A0AAV2GKE1"/>
<dbReference type="CDD" id="cd09274">
    <property type="entry name" value="RNase_HI_RT_Ty3"/>
    <property type="match status" value="1"/>
</dbReference>
<organism evidence="9 10">
    <name type="scientific">Linum trigynum</name>
    <dbReference type="NCBI Taxonomy" id="586398"/>
    <lineage>
        <taxon>Eukaryota</taxon>
        <taxon>Viridiplantae</taxon>
        <taxon>Streptophyta</taxon>
        <taxon>Embryophyta</taxon>
        <taxon>Tracheophyta</taxon>
        <taxon>Spermatophyta</taxon>
        <taxon>Magnoliopsida</taxon>
        <taxon>eudicotyledons</taxon>
        <taxon>Gunneridae</taxon>
        <taxon>Pentapetalae</taxon>
        <taxon>rosids</taxon>
        <taxon>fabids</taxon>
        <taxon>Malpighiales</taxon>
        <taxon>Linaceae</taxon>
        <taxon>Linum</taxon>
    </lineage>
</organism>
<keyword evidence="6" id="KW-0695">RNA-directed DNA polymerase</keyword>
<keyword evidence="3" id="KW-0540">Nuclease</keyword>
<evidence type="ECO:0000256" key="6">
    <source>
        <dbReference type="ARBA" id="ARBA00022918"/>
    </source>
</evidence>